<reference evidence="1 2" key="1">
    <citation type="submission" date="2021-06" db="EMBL/GenBank/DDBJ databases">
        <title>Caerostris darwini draft genome.</title>
        <authorList>
            <person name="Kono N."/>
            <person name="Arakawa K."/>
        </authorList>
    </citation>
    <scope>NUCLEOTIDE SEQUENCE [LARGE SCALE GENOMIC DNA]</scope>
</reference>
<proteinExistence type="predicted"/>
<dbReference type="EMBL" id="BPLQ01000489">
    <property type="protein sequence ID" value="GIX71885.1"/>
    <property type="molecule type" value="Genomic_DNA"/>
</dbReference>
<name>A0AAV4MJ86_9ARAC</name>
<dbReference type="AlphaFoldDB" id="A0AAV4MJ86"/>
<keyword evidence="2" id="KW-1185">Reference proteome</keyword>
<protein>
    <submittedName>
        <fullName evidence="1">Uncharacterized protein</fullName>
    </submittedName>
</protein>
<comment type="caution">
    <text evidence="1">The sequence shown here is derived from an EMBL/GenBank/DDBJ whole genome shotgun (WGS) entry which is preliminary data.</text>
</comment>
<sequence>MSELKRKKRKRTPQEEKHSNHFRGLPFLLSSKRTYLSLTSAQKMWYSILSAVIRNLNLAIDRSGGIRNRSYFLRQDTPAMLLRLLMIGGRYLDFFFSGHQALAVSVAE</sequence>
<dbReference type="Proteomes" id="UP001054837">
    <property type="component" value="Unassembled WGS sequence"/>
</dbReference>
<evidence type="ECO:0000313" key="1">
    <source>
        <dbReference type="EMBL" id="GIX71885.1"/>
    </source>
</evidence>
<accession>A0AAV4MJ86</accession>
<gene>
    <name evidence="1" type="ORF">CDAR_439101</name>
</gene>
<evidence type="ECO:0000313" key="2">
    <source>
        <dbReference type="Proteomes" id="UP001054837"/>
    </source>
</evidence>
<organism evidence="1 2">
    <name type="scientific">Caerostris darwini</name>
    <dbReference type="NCBI Taxonomy" id="1538125"/>
    <lineage>
        <taxon>Eukaryota</taxon>
        <taxon>Metazoa</taxon>
        <taxon>Ecdysozoa</taxon>
        <taxon>Arthropoda</taxon>
        <taxon>Chelicerata</taxon>
        <taxon>Arachnida</taxon>
        <taxon>Araneae</taxon>
        <taxon>Araneomorphae</taxon>
        <taxon>Entelegynae</taxon>
        <taxon>Araneoidea</taxon>
        <taxon>Araneidae</taxon>
        <taxon>Caerostris</taxon>
    </lineage>
</organism>